<comment type="caution">
    <text evidence="2">The sequence shown here is derived from an EMBL/GenBank/DDBJ whole genome shotgun (WGS) entry which is preliminary data.</text>
</comment>
<dbReference type="AlphaFoldDB" id="A0A3R8D1L4"/>
<reference evidence="2 3" key="1">
    <citation type="submission" date="2018-06" db="EMBL/GenBank/DDBJ databases">
        <title>Comparative genomics of downy mildews reveals potential adaptations to biotrophy.</title>
        <authorList>
            <person name="Fletcher K."/>
            <person name="Klosterman S.J."/>
            <person name="Derevnina L."/>
            <person name="Martin F."/>
            <person name="Koike S."/>
            <person name="Reyes Chin-Wo S."/>
            <person name="Mou B."/>
            <person name="Michelmore R."/>
        </authorList>
    </citation>
    <scope>NUCLEOTIDE SEQUENCE [LARGE SCALE GENOMIC DNA]</scope>
    <source>
        <strain evidence="2 3">R13</strain>
    </source>
</reference>
<gene>
    <name evidence="2" type="ORF">DD237_008364</name>
</gene>
<dbReference type="OrthoDB" id="182699at2759"/>
<dbReference type="EMBL" id="QKXF01000037">
    <property type="protein sequence ID" value="RQM18586.1"/>
    <property type="molecule type" value="Genomic_DNA"/>
</dbReference>
<dbReference type="VEuPathDB" id="FungiDB:DD237_008364"/>
<accession>A0A3R8D1L4</accession>
<name>A0A3R8D1L4_9STRA</name>
<evidence type="ECO:0000313" key="3">
    <source>
        <dbReference type="Proteomes" id="UP000286097"/>
    </source>
</evidence>
<feature type="region of interest" description="Disordered" evidence="1">
    <location>
        <begin position="20"/>
        <end position="40"/>
    </location>
</feature>
<organism evidence="2 3">
    <name type="scientific">Peronospora effusa</name>
    <dbReference type="NCBI Taxonomy" id="542832"/>
    <lineage>
        <taxon>Eukaryota</taxon>
        <taxon>Sar</taxon>
        <taxon>Stramenopiles</taxon>
        <taxon>Oomycota</taxon>
        <taxon>Peronosporomycetes</taxon>
        <taxon>Peronosporales</taxon>
        <taxon>Peronosporaceae</taxon>
        <taxon>Peronospora</taxon>
    </lineage>
</organism>
<proteinExistence type="predicted"/>
<protein>
    <submittedName>
        <fullName evidence="2">Uncharacterized protein</fullName>
    </submittedName>
</protein>
<dbReference type="Proteomes" id="UP000286097">
    <property type="component" value="Unassembled WGS sequence"/>
</dbReference>
<sequence>MGLPTPTMKIVFKGSEAVSQAASGGESKKELDTPGIEPGAFRLQSGRATTALCAQQLHIKLPQYKTRFFDHILTSTRTPTLYTHGYR</sequence>
<evidence type="ECO:0000313" key="2">
    <source>
        <dbReference type="EMBL" id="RQM18586.1"/>
    </source>
</evidence>
<evidence type="ECO:0000256" key="1">
    <source>
        <dbReference type="SAM" id="MobiDB-lite"/>
    </source>
</evidence>